<protein>
    <submittedName>
        <fullName evidence="3">FxsA family protein</fullName>
    </submittedName>
</protein>
<keyword evidence="4" id="KW-1185">Reference proteome</keyword>
<keyword evidence="2" id="KW-0812">Transmembrane</keyword>
<dbReference type="PANTHER" id="PTHR35335">
    <property type="entry name" value="UPF0716 PROTEIN FXSA"/>
    <property type="match status" value="1"/>
</dbReference>
<comment type="caution">
    <text evidence="3">The sequence shown here is derived from an EMBL/GenBank/DDBJ whole genome shotgun (WGS) entry which is preliminary data.</text>
</comment>
<dbReference type="OrthoDB" id="9792788at2"/>
<dbReference type="AlphaFoldDB" id="A0A4S3MT29"/>
<dbReference type="Proteomes" id="UP000309450">
    <property type="component" value="Unassembled WGS sequence"/>
</dbReference>
<dbReference type="Pfam" id="PF04186">
    <property type="entry name" value="FxsA"/>
    <property type="match status" value="1"/>
</dbReference>
<dbReference type="PANTHER" id="PTHR35335:SF1">
    <property type="entry name" value="UPF0716 PROTEIN FXSA"/>
    <property type="match status" value="1"/>
</dbReference>
<feature type="region of interest" description="Disordered" evidence="1">
    <location>
        <begin position="147"/>
        <end position="168"/>
    </location>
</feature>
<name>A0A4S3MT29_9RHOB</name>
<evidence type="ECO:0000313" key="4">
    <source>
        <dbReference type="Proteomes" id="UP000309450"/>
    </source>
</evidence>
<dbReference type="InterPro" id="IPR007313">
    <property type="entry name" value="FxsA"/>
</dbReference>
<dbReference type="EMBL" id="SSND01000001">
    <property type="protein sequence ID" value="THD85647.1"/>
    <property type="molecule type" value="Genomic_DNA"/>
</dbReference>
<sequence length="168" mass="17941">MWLLLLFVAVPLIEIALFIKVGGWLTLWPTLGVVLLTGIIGTILVRHQGLRVLNDLRRSQEDFGNPLSPLAHGALILLAGVLLLTPGFFTDTVGFLLLVPKIRNVVIAQLASRISIVGFSARHEETAARSGATTIIDAEYFEMEDDAGTGAGGAAPPRPPGGSGWTRH</sequence>
<evidence type="ECO:0000256" key="2">
    <source>
        <dbReference type="SAM" id="Phobius"/>
    </source>
</evidence>
<keyword evidence="2" id="KW-0472">Membrane</keyword>
<dbReference type="GO" id="GO:0016020">
    <property type="term" value="C:membrane"/>
    <property type="evidence" value="ECO:0007669"/>
    <property type="project" value="InterPro"/>
</dbReference>
<feature type="transmembrane region" description="Helical" evidence="2">
    <location>
        <begin position="67"/>
        <end position="89"/>
    </location>
</feature>
<proteinExistence type="predicted"/>
<feature type="transmembrane region" description="Helical" evidence="2">
    <location>
        <begin position="28"/>
        <end position="46"/>
    </location>
</feature>
<evidence type="ECO:0000313" key="3">
    <source>
        <dbReference type="EMBL" id="THD85647.1"/>
    </source>
</evidence>
<evidence type="ECO:0000256" key="1">
    <source>
        <dbReference type="SAM" id="MobiDB-lite"/>
    </source>
</evidence>
<gene>
    <name evidence="3" type="ORF">E7811_08150</name>
</gene>
<reference evidence="3 4" key="1">
    <citation type="submission" date="2019-04" db="EMBL/GenBank/DDBJ databases">
        <title>Draft genome sequence of Gemmobacter aestuarii sp. nov.</title>
        <authorList>
            <person name="Hameed A."/>
            <person name="Lin S.-Y."/>
            <person name="Shahina M."/>
            <person name="Lai W.-A."/>
            <person name="Young C.-C."/>
        </authorList>
    </citation>
    <scope>NUCLEOTIDE SEQUENCE [LARGE SCALE GENOMIC DNA]</scope>
    <source>
        <strain evidence="3 4">CC-PW-75</strain>
    </source>
</reference>
<keyword evidence="2" id="KW-1133">Transmembrane helix</keyword>
<dbReference type="RefSeq" id="WP_136394018.1">
    <property type="nucleotide sequence ID" value="NZ_SSND01000001.1"/>
</dbReference>
<organism evidence="3 4">
    <name type="scientific">Aliigemmobacter aestuarii</name>
    <dbReference type="NCBI Taxonomy" id="1445661"/>
    <lineage>
        <taxon>Bacteria</taxon>
        <taxon>Pseudomonadati</taxon>
        <taxon>Pseudomonadota</taxon>
        <taxon>Alphaproteobacteria</taxon>
        <taxon>Rhodobacterales</taxon>
        <taxon>Paracoccaceae</taxon>
        <taxon>Aliigemmobacter</taxon>
    </lineage>
</organism>
<accession>A0A4S3MT29</accession>
<dbReference type="NCBIfam" id="NF008528">
    <property type="entry name" value="PRK11463.1-2"/>
    <property type="match status" value="1"/>
</dbReference>